<keyword evidence="2" id="KW-1185">Reference proteome</keyword>
<gene>
    <name evidence="1" type="ORF">EU556_20045</name>
</gene>
<name>A0A4Z0P3W9_9BACT</name>
<protein>
    <submittedName>
        <fullName evidence="1">Uncharacterized protein</fullName>
    </submittedName>
</protein>
<comment type="caution">
    <text evidence="1">The sequence shown here is derived from an EMBL/GenBank/DDBJ whole genome shotgun (WGS) entry which is preliminary data.</text>
</comment>
<dbReference type="Proteomes" id="UP000298337">
    <property type="component" value="Unassembled WGS sequence"/>
</dbReference>
<evidence type="ECO:0000313" key="1">
    <source>
        <dbReference type="EMBL" id="TGE05595.1"/>
    </source>
</evidence>
<dbReference type="RefSeq" id="WP_135435908.1">
    <property type="nucleotide sequence ID" value="NZ_SRLA01000004.1"/>
</dbReference>
<evidence type="ECO:0000313" key="2">
    <source>
        <dbReference type="Proteomes" id="UP000298337"/>
    </source>
</evidence>
<organism evidence="1 2">
    <name type="scientific">Hymenobacter fodinae</name>
    <dbReference type="NCBI Taxonomy" id="2510796"/>
    <lineage>
        <taxon>Bacteria</taxon>
        <taxon>Pseudomonadati</taxon>
        <taxon>Bacteroidota</taxon>
        <taxon>Cytophagia</taxon>
        <taxon>Cytophagales</taxon>
        <taxon>Hymenobacteraceae</taxon>
        <taxon>Hymenobacter</taxon>
    </lineage>
</organism>
<sequence>MKTLEQYRFYQSNAGKIRNRTEAHMVLYAICHLADPSDLTIEQVHQQLQDELTRYCAAYPSHGTCRISDIQVSTTIMGKPHLVTRRFAIYGRGRGIYTMCIEETVRKDASNGYLPAA</sequence>
<proteinExistence type="predicted"/>
<accession>A0A4Z0P3W9</accession>
<dbReference type="EMBL" id="SRLA01000004">
    <property type="protein sequence ID" value="TGE05595.1"/>
    <property type="molecule type" value="Genomic_DNA"/>
</dbReference>
<dbReference type="AlphaFoldDB" id="A0A4Z0P3W9"/>
<reference evidence="1 2" key="1">
    <citation type="submission" date="2019-04" db="EMBL/GenBank/DDBJ databases">
        <authorList>
            <person name="Feng G."/>
            <person name="Zhang J."/>
            <person name="Zhu H."/>
        </authorList>
    </citation>
    <scope>NUCLEOTIDE SEQUENCE [LARGE SCALE GENOMIC DNA]</scope>
    <source>
        <strain evidence="1 2">92R-1</strain>
    </source>
</reference>